<dbReference type="EMBL" id="JBHSKP010000040">
    <property type="protein sequence ID" value="MFC5156693.1"/>
    <property type="molecule type" value="Genomic_DNA"/>
</dbReference>
<feature type="region of interest" description="Disordered" evidence="1">
    <location>
        <begin position="70"/>
        <end position="112"/>
    </location>
</feature>
<proteinExistence type="predicted"/>
<name>A0ABW0ASD7_9ACTN</name>
<feature type="non-terminal residue" evidence="2">
    <location>
        <position position="1"/>
    </location>
</feature>
<evidence type="ECO:0000313" key="3">
    <source>
        <dbReference type="Proteomes" id="UP001596160"/>
    </source>
</evidence>
<sequence>LPEPTHHTRPLAATAYALHEKLGLQRARVRAITLRAESLIPAADTARQLTLDPDDDRSITLEAVTDRARARYGPGTIKPATLSTPRPNASPARPAPPTSPRGPATPGLPFCR</sequence>
<evidence type="ECO:0000256" key="1">
    <source>
        <dbReference type="SAM" id="MobiDB-lite"/>
    </source>
</evidence>
<protein>
    <submittedName>
        <fullName evidence="2">Uncharacterized protein</fullName>
    </submittedName>
</protein>
<dbReference type="Proteomes" id="UP001596160">
    <property type="component" value="Unassembled WGS sequence"/>
</dbReference>
<feature type="compositionally biased region" description="Low complexity" evidence="1">
    <location>
        <begin position="83"/>
        <end position="92"/>
    </location>
</feature>
<reference evidence="3" key="1">
    <citation type="journal article" date="2019" name="Int. J. Syst. Evol. Microbiol.">
        <title>The Global Catalogue of Microorganisms (GCM) 10K type strain sequencing project: providing services to taxonomists for standard genome sequencing and annotation.</title>
        <authorList>
            <consortium name="The Broad Institute Genomics Platform"/>
            <consortium name="The Broad Institute Genome Sequencing Center for Infectious Disease"/>
            <person name="Wu L."/>
            <person name="Ma J."/>
        </authorList>
    </citation>
    <scope>NUCLEOTIDE SEQUENCE [LARGE SCALE GENOMIC DNA]</scope>
    <source>
        <strain evidence="3">PCU 266</strain>
    </source>
</reference>
<accession>A0ABW0ASD7</accession>
<evidence type="ECO:0000313" key="2">
    <source>
        <dbReference type="EMBL" id="MFC5156693.1"/>
    </source>
</evidence>
<keyword evidence="3" id="KW-1185">Reference proteome</keyword>
<organism evidence="2 3">
    <name type="scientific">Streptomyces amakusaensis</name>
    <dbReference type="NCBI Taxonomy" id="67271"/>
    <lineage>
        <taxon>Bacteria</taxon>
        <taxon>Bacillati</taxon>
        <taxon>Actinomycetota</taxon>
        <taxon>Actinomycetes</taxon>
        <taxon>Kitasatosporales</taxon>
        <taxon>Streptomycetaceae</taxon>
        <taxon>Streptomyces</taxon>
    </lineage>
</organism>
<gene>
    <name evidence="2" type="ORF">ACFPRH_33760</name>
</gene>
<comment type="caution">
    <text evidence="2">The sequence shown here is derived from an EMBL/GenBank/DDBJ whole genome shotgun (WGS) entry which is preliminary data.</text>
</comment>